<dbReference type="OrthoDB" id="9772725at2"/>
<dbReference type="RefSeq" id="WP_058032272.1">
    <property type="nucleotide sequence ID" value="NZ_CP013188.1"/>
</dbReference>
<dbReference type="EMBL" id="CP013188">
    <property type="protein sequence ID" value="ALO44416.1"/>
    <property type="molecule type" value="Genomic_DNA"/>
</dbReference>
<keyword evidence="3" id="KW-1185">Reference proteome</keyword>
<dbReference type="KEGG" id="pphe:PP2015_3948"/>
<dbReference type="PROSITE" id="PS51257">
    <property type="entry name" value="PROKAR_LIPOPROTEIN"/>
    <property type="match status" value="1"/>
</dbReference>
<sequence>MKLNKLTLIVMLPLVLSACIKSKKYQEVYTEECNVPYKVVKSRPIPPEHLTDFNPKDIIIHGAALALAQMLEVSSDSIQQQTYYEEFKKACAEQGVTISQRPTERRVYLNKRPSSRKEINSNSDLSEIER</sequence>
<proteinExistence type="predicted"/>
<feature type="compositionally biased region" description="Polar residues" evidence="1">
    <location>
        <begin position="120"/>
        <end position="130"/>
    </location>
</feature>
<evidence type="ECO:0000313" key="2">
    <source>
        <dbReference type="EMBL" id="ALO44416.1"/>
    </source>
</evidence>
<dbReference type="STRING" id="161398.PP2015_3948"/>
<evidence type="ECO:0000256" key="1">
    <source>
        <dbReference type="SAM" id="MobiDB-lite"/>
    </source>
</evidence>
<organism evidence="2 3">
    <name type="scientific">Pseudoalteromonas phenolica</name>
    <dbReference type="NCBI Taxonomy" id="161398"/>
    <lineage>
        <taxon>Bacteria</taxon>
        <taxon>Pseudomonadati</taxon>
        <taxon>Pseudomonadota</taxon>
        <taxon>Gammaproteobacteria</taxon>
        <taxon>Alteromonadales</taxon>
        <taxon>Pseudoalteromonadaceae</taxon>
        <taxon>Pseudoalteromonas</taxon>
    </lineage>
</organism>
<name>A0A0S2K7N7_9GAMM</name>
<protein>
    <recommendedName>
        <fullName evidence="4">Lipoprotein</fullName>
    </recommendedName>
</protein>
<dbReference type="AlphaFoldDB" id="A0A0S2K7N7"/>
<dbReference type="Proteomes" id="UP000061457">
    <property type="component" value="Chromosome II"/>
</dbReference>
<feature type="region of interest" description="Disordered" evidence="1">
    <location>
        <begin position="104"/>
        <end position="130"/>
    </location>
</feature>
<dbReference type="PATRIC" id="fig|161398.10.peg.4040"/>
<gene>
    <name evidence="2" type="ORF">PP2015_3948</name>
</gene>
<evidence type="ECO:0008006" key="4">
    <source>
        <dbReference type="Google" id="ProtNLM"/>
    </source>
</evidence>
<accession>A0A0S2K7N7</accession>
<reference evidence="2 3" key="1">
    <citation type="submission" date="2015-11" db="EMBL/GenBank/DDBJ databases">
        <authorList>
            <person name="Zhang Y."/>
            <person name="Guo Z."/>
        </authorList>
    </citation>
    <scope>NUCLEOTIDE SEQUENCE [LARGE SCALE GENOMIC DNA]</scope>
    <source>
        <strain evidence="2 3">KCTC 12086</strain>
    </source>
</reference>
<evidence type="ECO:0000313" key="3">
    <source>
        <dbReference type="Proteomes" id="UP000061457"/>
    </source>
</evidence>